<accession>A0ABU5RT12</accession>
<proteinExistence type="predicted"/>
<dbReference type="EMBL" id="JAYGHX010000003">
    <property type="protein sequence ID" value="MEA5390903.1"/>
    <property type="molecule type" value="Genomic_DNA"/>
</dbReference>
<comment type="caution">
    <text evidence="1">The sequence shown here is derived from an EMBL/GenBank/DDBJ whole genome shotgun (WGS) entry which is preliminary data.</text>
</comment>
<evidence type="ECO:0000313" key="1">
    <source>
        <dbReference type="EMBL" id="MEA5390903.1"/>
    </source>
</evidence>
<gene>
    <name evidence="1" type="ORF">VB738_06475</name>
</gene>
<evidence type="ECO:0000313" key="2">
    <source>
        <dbReference type="Proteomes" id="UP001304461"/>
    </source>
</evidence>
<name>A0ABU5RT12_9CYAN</name>
<dbReference type="Proteomes" id="UP001304461">
    <property type="component" value="Unassembled WGS sequence"/>
</dbReference>
<dbReference type="RefSeq" id="WP_323304975.1">
    <property type="nucleotide sequence ID" value="NZ_JAYGHX010000003.1"/>
</dbReference>
<keyword evidence="2" id="KW-1185">Reference proteome</keyword>
<protein>
    <submittedName>
        <fullName evidence="1">Uncharacterized protein</fullName>
    </submittedName>
</protein>
<organism evidence="1 2">
    <name type="scientific">Cyanobium gracile UHCC 0139</name>
    <dbReference type="NCBI Taxonomy" id="3110308"/>
    <lineage>
        <taxon>Bacteria</taxon>
        <taxon>Bacillati</taxon>
        <taxon>Cyanobacteriota</taxon>
        <taxon>Cyanophyceae</taxon>
        <taxon>Synechococcales</taxon>
        <taxon>Prochlorococcaceae</taxon>
        <taxon>Cyanobium</taxon>
    </lineage>
</organism>
<sequence length="430" mass="48378">MIAPRGFQAFQWFEDNVRPLYSETWREVFQAAKAVGGMKLVLGGSSRFLSSHLGSVRKMLLYADSILIPDPILPWLESERQEERFRHALLLEQAFWLLQLKPFIDSDLPYPAVIVFPSWEKQLENNDPVTQQRVFDLATTVIGHHIGKRFSGFDELTKFALKRSQEFLEAVDQSRLLWAPGANSPEPLAEGIARYWQHNEEWRRGEHLQKLRKIPEPLIVLNAIMERIAPQYHVLENAEELAAQPMMAIPSQWYYHEIISRSFEGELAEKGALSAETVAILRSLNHSSSEWLGNVPTPAMVELRRNNENERFRKALAEHTSQLHESTLNDLDFVAAQVGRGIASLISEHRKEVARIAEQYQLNYSKILAGGIVTAAALFAPALAPFVGGLHAPLAIAGSYAHAKRQELLEKGRALRSLTGVLAVADAASN</sequence>
<reference evidence="1 2" key="1">
    <citation type="submission" date="2023-12" db="EMBL/GenBank/DDBJ databases">
        <title>Baltic Sea Cyanobacteria.</title>
        <authorList>
            <person name="Delbaje E."/>
            <person name="Fewer D.P."/>
            <person name="Shishido T.K."/>
        </authorList>
    </citation>
    <scope>NUCLEOTIDE SEQUENCE [LARGE SCALE GENOMIC DNA]</scope>
    <source>
        <strain evidence="1 2">UHCC 0139</strain>
    </source>
</reference>